<dbReference type="FunFam" id="1.10.287.70:FF:000002">
    <property type="entry name" value="Potassium voltage-gated channel subfamily a member"/>
    <property type="match status" value="1"/>
</dbReference>
<dbReference type="Gene3D" id="3.30.710.10">
    <property type="entry name" value="Potassium Channel Kv1.1, Chain A"/>
    <property type="match status" value="1"/>
</dbReference>
<feature type="transmembrane region" description="Helical" evidence="13">
    <location>
        <begin position="290"/>
        <end position="308"/>
    </location>
</feature>
<accession>A0AAD9PEE6</accession>
<dbReference type="Proteomes" id="UP001209878">
    <property type="component" value="Unassembled WGS sequence"/>
</dbReference>
<evidence type="ECO:0000259" key="14">
    <source>
        <dbReference type="SMART" id="SM00225"/>
    </source>
</evidence>
<keyword evidence="9" id="KW-0406">Ion transport</keyword>
<proteinExistence type="inferred from homology"/>
<gene>
    <name evidence="15" type="ORF">NP493_15g01044</name>
</gene>
<dbReference type="GO" id="GO:0001508">
    <property type="term" value="P:action potential"/>
    <property type="evidence" value="ECO:0007669"/>
    <property type="project" value="TreeGrafter"/>
</dbReference>
<comment type="caution">
    <text evidence="15">The sequence shown here is derived from an EMBL/GenBank/DDBJ whole genome shotgun (WGS) entry which is preliminary data.</text>
</comment>
<dbReference type="Gene3D" id="1.10.287.70">
    <property type="match status" value="1"/>
</dbReference>
<keyword evidence="16" id="KW-1185">Reference proteome</keyword>
<dbReference type="FunFam" id="3.30.710.10:FF:000020">
    <property type="entry name" value="Potassium voltage-gated channel protein Shaw"/>
    <property type="match status" value="1"/>
</dbReference>
<dbReference type="InterPro" id="IPR027359">
    <property type="entry name" value="Volt_channel_dom_sf"/>
</dbReference>
<dbReference type="GO" id="GO:0042734">
    <property type="term" value="C:presynaptic membrane"/>
    <property type="evidence" value="ECO:0007669"/>
    <property type="project" value="TreeGrafter"/>
</dbReference>
<keyword evidence="7" id="KW-0630">Potassium</keyword>
<sequence>MMLYVDAMEMDDEGLGDVDSEDKIVLNVGGVTHETLVSTLAKKPGTRLSDLAQQHARGEETETEYYFNRHPRVFNTVIDYYRSGELHVPLDVCGAVVKRELDFWQIRDCEIEPCCWVCYSSYIDKQKTLAEFNANEAKEKAELAAIEHLTGWRRRQADAWVVLDHPMSSRLALAYAMTSFFFVIVSIVAFCIETLPSMQMNMTRTCGTNESATTKTTMTSYKEFEYVDYVCTAFFSVEFIVRVAFAPNKTRFFCSVMNVIDILALLPLYVQISLDLVDKYSCMLDNRAVLEAIFILRIVRIFRVFHLVKHYRALQILMHAIKASVQELLMLAIFLLLAMVIFSTLVFYAERSLGNESDFKTIPAGFWWSIITMATVGYGDLVPKTALGYVIGATCAVCGVLLEALTIPVISNNFALFYIHGKTREEIRKRKKKKEKEC</sequence>
<dbReference type="GO" id="GO:0008076">
    <property type="term" value="C:voltage-gated potassium channel complex"/>
    <property type="evidence" value="ECO:0007669"/>
    <property type="project" value="InterPro"/>
</dbReference>
<feature type="domain" description="BTB" evidence="14">
    <location>
        <begin position="22"/>
        <end position="121"/>
    </location>
</feature>
<evidence type="ECO:0000256" key="10">
    <source>
        <dbReference type="ARBA" id="ARBA00023136"/>
    </source>
</evidence>
<dbReference type="PANTHER" id="PTHR11537">
    <property type="entry name" value="VOLTAGE-GATED POTASSIUM CHANNEL"/>
    <property type="match status" value="1"/>
</dbReference>
<dbReference type="Pfam" id="PF02214">
    <property type="entry name" value="BTB_2"/>
    <property type="match status" value="1"/>
</dbReference>
<dbReference type="InterPro" id="IPR003131">
    <property type="entry name" value="T1-type_BTB"/>
</dbReference>
<comment type="similarity">
    <text evidence="12">Belongs to the potassium channel family. C (Shaw) (TC 1.A.1.2) subfamily. Shaw sub-subfamily.</text>
</comment>
<dbReference type="GO" id="GO:0032809">
    <property type="term" value="C:neuronal cell body membrane"/>
    <property type="evidence" value="ECO:0007669"/>
    <property type="project" value="TreeGrafter"/>
</dbReference>
<evidence type="ECO:0000256" key="6">
    <source>
        <dbReference type="ARBA" id="ARBA00022882"/>
    </source>
</evidence>
<keyword evidence="10 13" id="KW-0472">Membrane</keyword>
<keyword evidence="11" id="KW-0407">Ion channel</keyword>
<dbReference type="InterPro" id="IPR028325">
    <property type="entry name" value="VG_K_chnl"/>
</dbReference>
<evidence type="ECO:0000256" key="1">
    <source>
        <dbReference type="ARBA" id="ARBA00004141"/>
    </source>
</evidence>
<dbReference type="GO" id="GO:0032590">
    <property type="term" value="C:dendrite membrane"/>
    <property type="evidence" value="ECO:0007669"/>
    <property type="project" value="TreeGrafter"/>
</dbReference>
<dbReference type="SUPFAM" id="SSF54695">
    <property type="entry name" value="POZ domain"/>
    <property type="match status" value="1"/>
</dbReference>
<dbReference type="GO" id="GO:0043679">
    <property type="term" value="C:axon terminus"/>
    <property type="evidence" value="ECO:0007669"/>
    <property type="project" value="TreeGrafter"/>
</dbReference>
<comment type="subcellular location">
    <subcellularLocation>
        <location evidence="1">Membrane</location>
        <topology evidence="1">Multi-pass membrane protein</topology>
    </subcellularLocation>
</comment>
<feature type="transmembrane region" description="Helical" evidence="13">
    <location>
        <begin position="386"/>
        <end position="410"/>
    </location>
</feature>
<evidence type="ECO:0000256" key="4">
    <source>
        <dbReference type="ARBA" id="ARBA00022692"/>
    </source>
</evidence>
<keyword evidence="8 13" id="KW-1133">Transmembrane helix</keyword>
<dbReference type="InterPro" id="IPR003968">
    <property type="entry name" value="K_chnl_volt-dep_Kv"/>
</dbReference>
<dbReference type="EMBL" id="JAODUO010000014">
    <property type="protein sequence ID" value="KAK2193319.1"/>
    <property type="molecule type" value="Genomic_DNA"/>
</dbReference>
<protein>
    <recommendedName>
        <fullName evidence="14">BTB domain-containing protein</fullName>
    </recommendedName>
</protein>
<evidence type="ECO:0000256" key="5">
    <source>
        <dbReference type="ARBA" id="ARBA00022826"/>
    </source>
</evidence>
<evidence type="ECO:0000313" key="15">
    <source>
        <dbReference type="EMBL" id="KAK2193319.1"/>
    </source>
</evidence>
<evidence type="ECO:0000256" key="13">
    <source>
        <dbReference type="SAM" id="Phobius"/>
    </source>
</evidence>
<dbReference type="AlphaFoldDB" id="A0AAD9PEE6"/>
<keyword evidence="5" id="KW-0631">Potassium channel</keyword>
<dbReference type="SMART" id="SM00225">
    <property type="entry name" value="BTB"/>
    <property type="match status" value="1"/>
</dbReference>
<feature type="transmembrane region" description="Helical" evidence="13">
    <location>
        <begin position="328"/>
        <end position="349"/>
    </location>
</feature>
<name>A0AAD9PEE6_RIDPI</name>
<keyword evidence="2" id="KW-0813">Transport</keyword>
<reference evidence="15" key="1">
    <citation type="journal article" date="2023" name="Mol. Biol. Evol.">
        <title>Third-Generation Sequencing Reveals the Adaptive Role of the Epigenome in Three Deep-Sea Polychaetes.</title>
        <authorList>
            <person name="Perez M."/>
            <person name="Aroh O."/>
            <person name="Sun Y."/>
            <person name="Lan Y."/>
            <person name="Juniper S.K."/>
            <person name="Young C.R."/>
            <person name="Angers B."/>
            <person name="Qian P.Y."/>
        </authorList>
    </citation>
    <scope>NUCLEOTIDE SEQUENCE</scope>
    <source>
        <strain evidence="15">R07B-5</strain>
    </source>
</reference>
<evidence type="ECO:0000256" key="2">
    <source>
        <dbReference type="ARBA" id="ARBA00022448"/>
    </source>
</evidence>
<organism evidence="15 16">
    <name type="scientific">Ridgeia piscesae</name>
    <name type="common">Tubeworm</name>
    <dbReference type="NCBI Taxonomy" id="27915"/>
    <lineage>
        <taxon>Eukaryota</taxon>
        <taxon>Metazoa</taxon>
        <taxon>Spiralia</taxon>
        <taxon>Lophotrochozoa</taxon>
        <taxon>Annelida</taxon>
        <taxon>Polychaeta</taxon>
        <taxon>Sedentaria</taxon>
        <taxon>Canalipalpata</taxon>
        <taxon>Sabellida</taxon>
        <taxon>Siboglinidae</taxon>
        <taxon>Ridgeia</taxon>
    </lineage>
</organism>
<dbReference type="PRINTS" id="PR01491">
    <property type="entry name" value="KVCHANNEL"/>
</dbReference>
<keyword evidence="4 13" id="KW-0812">Transmembrane</keyword>
<dbReference type="PRINTS" id="PR01498">
    <property type="entry name" value="SHAWCHANNEL"/>
</dbReference>
<keyword evidence="3" id="KW-0633">Potassium transport</keyword>
<dbReference type="PRINTS" id="PR00169">
    <property type="entry name" value="KCHANNEL"/>
</dbReference>
<dbReference type="Gene3D" id="1.20.120.350">
    <property type="entry name" value="Voltage-gated potassium channels. Chain C"/>
    <property type="match status" value="1"/>
</dbReference>
<evidence type="ECO:0000256" key="9">
    <source>
        <dbReference type="ARBA" id="ARBA00023065"/>
    </source>
</evidence>
<dbReference type="InterPro" id="IPR003974">
    <property type="entry name" value="K_chnl_volt-dep_Kv3"/>
</dbReference>
<evidence type="ECO:0000256" key="3">
    <source>
        <dbReference type="ARBA" id="ARBA00022538"/>
    </source>
</evidence>
<dbReference type="Pfam" id="PF00520">
    <property type="entry name" value="Ion_trans"/>
    <property type="match status" value="1"/>
</dbReference>
<evidence type="ECO:0000256" key="12">
    <source>
        <dbReference type="ARBA" id="ARBA00061303"/>
    </source>
</evidence>
<dbReference type="InterPro" id="IPR011333">
    <property type="entry name" value="SKP1/BTB/POZ_sf"/>
</dbReference>
<dbReference type="GO" id="GO:0045211">
    <property type="term" value="C:postsynaptic membrane"/>
    <property type="evidence" value="ECO:0007669"/>
    <property type="project" value="TreeGrafter"/>
</dbReference>
<dbReference type="InterPro" id="IPR000210">
    <property type="entry name" value="BTB/POZ_dom"/>
</dbReference>
<keyword evidence="6" id="KW-0851">Voltage-gated channel</keyword>
<dbReference type="InterPro" id="IPR005821">
    <property type="entry name" value="Ion_trans_dom"/>
</dbReference>
<feature type="transmembrane region" description="Helical" evidence="13">
    <location>
        <begin position="361"/>
        <end position="379"/>
    </location>
</feature>
<evidence type="ECO:0000256" key="11">
    <source>
        <dbReference type="ARBA" id="ARBA00023303"/>
    </source>
</evidence>
<dbReference type="PANTHER" id="PTHR11537:SF252">
    <property type="entry name" value="POTASSIUM VOLTAGE-GATED CHANNEL PROTEIN SHAW"/>
    <property type="match status" value="1"/>
</dbReference>
<dbReference type="SUPFAM" id="SSF81324">
    <property type="entry name" value="Voltage-gated potassium channels"/>
    <property type="match status" value="1"/>
</dbReference>
<evidence type="ECO:0000256" key="7">
    <source>
        <dbReference type="ARBA" id="ARBA00022958"/>
    </source>
</evidence>
<feature type="transmembrane region" description="Helical" evidence="13">
    <location>
        <begin position="172"/>
        <end position="195"/>
    </location>
</feature>
<evidence type="ECO:0000256" key="8">
    <source>
        <dbReference type="ARBA" id="ARBA00022989"/>
    </source>
</evidence>
<evidence type="ECO:0000313" key="16">
    <source>
        <dbReference type="Proteomes" id="UP001209878"/>
    </source>
</evidence>
<dbReference type="GO" id="GO:0051260">
    <property type="term" value="P:protein homooligomerization"/>
    <property type="evidence" value="ECO:0007669"/>
    <property type="project" value="InterPro"/>
</dbReference>
<feature type="transmembrane region" description="Helical" evidence="13">
    <location>
        <begin position="252"/>
        <end position="270"/>
    </location>
</feature>
<dbReference type="GO" id="GO:0005251">
    <property type="term" value="F:delayed rectifier potassium channel activity"/>
    <property type="evidence" value="ECO:0007669"/>
    <property type="project" value="TreeGrafter"/>
</dbReference>